<proteinExistence type="predicted"/>
<accession>A0A8N1SBP7</accession>
<reference evidence="3" key="1">
    <citation type="submission" date="2025-08" db="UniProtKB">
        <authorList>
            <consortium name="RefSeq"/>
        </authorList>
    </citation>
    <scope>IDENTIFICATION</scope>
</reference>
<dbReference type="AlphaFoldDB" id="A0A8N1SBP7"/>
<dbReference type="OrthoDB" id="8185860at2759"/>
<keyword evidence="1" id="KW-1133">Transmembrane helix</keyword>
<dbReference type="Proteomes" id="UP000504615">
    <property type="component" value="Unplaced"/>
</dbReference>
<evidence type="ECO:0000256" key="1">
    <source>
        <dbReference type="SAM" id="Phobius"/>
    </source>
</evidence>
<feature type="transmembrane region" description="Helical" evidence="1">
    <location>
        <begin position="78"/>
        <end position="101"/>
    </location>
</feature>
<feature type="transmembrane region" description="Helical" evidence="1">
    <location>
        <begin position="130"/>
        <end position="150"/>
    </location>
</feature>
<evidence type="ECO:0000313" key="2">
    <source>
        <dbReference type="Proteomes" id="UP000504615"/>
    </source>
</evidence>
<dbReference type="GeneID" id="112552985"/>
<gene>
    <name evidence="3" type="primary">LOC112552985</name>
</gene>
<dbReference type="RefSeq" id="XP_025075473.1">
    <property type="nucleotide sequence ID" value="XM_025219688.1"/>
</dbReference>
<feature type="transmembrane region" description="Helical" evidence="1">
    <location>
        <begin position="20"/>
        <end position="42"/>
    </location>
</feature>
<keyword evidence="2" id="KW-1185">Reference proteome</keyword>
<name>A0A8N1SBP7_9HYME</name>
<organism evidence="2 3">
    <name type="scientific">Pogonomyrmex barbatus</name>
    <name type="common">red harvester ant</name>
    <dbReference type="NCBI Taxonomy" id="144034"/>
    <lineage>
        <taxon>Eukaryota</taxon>
        <taxon>Metazoa</taxon>
        <taxon>Ecdysozoa</taxon>
        <taxon>Arthropoda</taxon>
        <taxon>Hexapoda</taxon>
        <taxon>Insecta</taxon>
        <taxon>Pterygota</taxon>
        <taxon>Neoptera</taxon>
        <taxon>Endopterygota</taxon>
        <taxon>Hymenoptera</taxon>
        <taxon>Apocrita</taxon>
        <taxon>Aculeata</taxon>
        <taxon>Formicoidea</taxon>
        <taxon>Formicidae</taxon>
        <taxon>Myrmicinae</taxon>
        <taxon>Pogonomyrmex</taxon>
    </lineage>
</organism>
<keyword evidence="1" id="KW-0812">Transmembrane</keyword>
<keyword evidence="1" id="KW-0472">Membrane</keyword>
<protein>
    <submittedName>
        <fullName evidence="3">Uncharacterized protein LOC112552985</fullName>
    </submittedName>
</protein>
<sequence length="158" mass="18048">MMVVLFLEIVFGKADMYLKLDALMVMFCNVLSVLKLLSFRIYAKNLIRNFSSAVNDYLAIDTEEKRIIMRRHAYIGRIVCYSILFFAYFASCIFVVVPLILGDNNVQVNKSNINPASELPMPLTWTLQNYKISATLYLTISLVQHVLLMLNSTCNCGK</sequence>
<evidence type="ECO:0000313" key="3">
    <source>
        <dbReference type="RefSeq" id="XP_025075473.1"/>
    </source>
</evidence>